<organism evidence="2">
    <name type="scientific">Fopius arisanus</name>
    <dbReference type="NCBI Taxonomy" id="64838"/>
    <lineage>
        <taxon>Eukaryota</taxon>
        <taxon>Metazoa</taxon>
        <taxon>Ecdysozoa</taxon>
        <taxon>Arthropoda</taxon>
        <taxon>Hexapoda</taxon>
        <taxon>Insecta</taxon>
        <taxon>Pterygota</taxon>
        <taxon>Neoptera</taxon>
        <taxon>Endopterygota</taxon>
        <taxon>Hymenoptera</taxon>
        <taxon>Apocrita</taxon>
        <taxon>Ichneumonoidea</taxon>
        <taxon>Braconidae</taxon>
        <taxon>Opiinae</taxon>
        <taxon>Fopius</taxon>
    </lineage>
</organism>
<accession>A0A0C9QRC2</accession>
<feature type="non-terminal residue" evidence="2">
    <location>
        <position position="99"/>
    </location>
</feature>
<proteinExistence type="predicted"/>
<dbReference type="AlphaFoldDB" id="A0A0C9QRC2"/>
<dbReference type="EMBL" id="GBYB01003202">
    <property type="protein sequence ID" value="JAG72969.1"/>
    <property type="molecule type" value="Transcribed_RNA"/>
</dbReference>
<sequence>MKERMRELGVRYNCVSLKPKSRPTCRGESSRVRSSYWQDSPVEKCCYAPTSSHGLVTRDTCGCSWDVQKVKNCNDHLERSEDDGNDGNHRNDGNYGNYG</sequence>
<reference evidence="2" key="1">
    <citation type="submission" date="2015-01" db="EMBL/GenBank/DDBJ databases">
        <title>Transcriptome Assembly of Fopius arisanus.</title>
        <authorList>
            <person name="Geib S."/>
        </authorList>
    </citation>
    <scope>NUCLEOTIDE SEQUENCE</scope>
</reference>
<protein>
    <submittedName>
        <fullName evidence="2">OR10J3 protein</fullName>
    </submittedName>
</protein>
<gene>
    <name evidence="2" type="primary">OR10J3</name>
    <name evidence="2" type="ORF">g.2907</name>
</gene>
<evidence type="ECO:0000256" key="1">
    <source>
        <dbReference type="SAM" id="MobiDB-lite"/>
    </source>
</evidence>
<name>A0A0C9QRC2_9HYME</name>
<feature type="region of interest" description="Disordered" evidence="1">
    <location>
        <begin position="76"/>
        <end position="99"/>
    </location>
</feature>
<evidence type="ECO:0000313" key="2">
    <source>
        <dbReference type="EMBL" id="JAG72969.1"/>
    </source>
</evidence>